<dbReference type="AlphaFoldDB" id="A0A0J1HF45"/>
<proteinExistence type="predicted"/>
<dbReference type="STRING" id="320778.ABT57_06590"/>
<dbReference type="EMBL" id="LDOU01000006">
    <property type="protein sequence ID" value="KLV10236.1"/>
    <property type="molecule type" value="Genomic_DNA"/>
</dbReference>
<protein>
    <submittedName>
        <fullName evidence="1">Uncharacterized protein</fullName>
    </submittedName>
</protein>
<gene>
    <name evidence="1" type="ORF">ABT57_06590</name>
</gene>
<sequence>MAYRSRKEIFRNGESSLLAAIRQGCACWALDVETIREIDARGVKHVGVLVKESQELYVTTVDRFMDRALVMNYESQGGALQRYLPLKYFKKKAL</sequence>
<evidence type="ECO:0000313" key="2">
    <source>
        <dbReference type="Proteomes" id="UP000035909"/>
    </source>
</evidence>
<evidence type="ECO:0000313" key="1">
    <source>
        <dbReference type="EMBL" id="KLV10236.1"/>
    </source>
</evidence>
<accession>A0A0J1HF45</accession>
<organism evidence="1 2">
    <name type="scientific">Photobacterium ganghwense</name>
    <dbReference type="NCBI Taxonomy" id="320778"/>
    <lineage>
        <taxon>Bacteria</taxon>
        <taxon>Pseudomonadati</taxon>
        <taxon>Pseudomonadota</taxon>
        <taxon>Gammaproteobacteria</taxon>
        <taxon>Vibrionales</taxon>
        <taxon>Vibrionaceae</taxon>
        <taxon>Photobacterium</taxon>
    </lineage>
</organism>
<name>A0A0J1HF45_9GAMM</name>
<reference evidence="1 2" key="1">
    <citation type="submission" date="2015-05" db="EMBL/GenBank/DDBJ databases">
        <title>Photobacterium galathea sp. nov.</title>
        <authorList>
            <person name="Machado H."/>
            <person name="Gram L."/>
        </authorList>
    </citation>
    <scope>NUCLEOTIDE SEQUENCE [LARGE SCALE GENOMIC DNA]</scope>
    <source>
        <strain evidence="1 2">DSM 22954</strain>
    </source>
</reference>
<dbReference type="RefSeq" id="WP_047884399.1">
    <property type="nucleotide sequence ID" value="NZ_CP071326.1"/>
</dbReference>
<dbReference type="PATRIC" id="fig|320778.3.peg.1418"/>
<dbReference type="Proteomes" id="UP000035909">
    <property type="component" value="Unassembled WGS sequence"/>
</dbReference>
<comment type="caution">
    <text evidence="1">The sequence shown here is derived from an EMBL/GenBank/DDBJ whole genome shotgun (WGS) entry which is preliminary data.</text>
</comment>
<keyword evidence="2" id="KW-1185">Reference proteome</keyword>